<dbReference type="EMBL" id="JAAALK010000287">
    <property type="protein sequence ID" value="KAG8056771.1"/>
    <property type="molecule type" value="Genomic_DNA"/>
</dbReference>
<keyword evidence="1" id="KW-0732">Signal</keyword>
<evidence type="ECO:0000256" key="1">
    <source>
        <dbReference type="SAM" id="SignalP"/>
    </source>
</evidence>
<proteinExistence type="predicted"/>
<gene>
    <name evidence="2" type="ORF">GUJ93_ZPchr0002g24366</name>
</gene>
<reference evidence="2" key="2">
    <citation type="submission" date="2021-02" db="EMBL/GenBank/DDBJ databases">
        <authorList>
            <person name="Kimball J.A."/>
            <person name="Haas M.W."/>
            <person name="Macchietto M."/>
            <person name="Kono T."/>
            <person name="Duquette J."/>
            <person name="Shao M."/>
        </authorList>
    </citation>
    <scope>NUCLEOTIDE SEQUENCE</scope>
    <source>
        <tissue evidence="2">Fresh leaf tissue</tissue>
    </source>
</reference>
<evidence type="ECO:0000313" key="2">
    <source>
        <dbReference type="EMBL" id="KAG8056771.1"/>
    </source>
</evidence>
<evidence type="ECO:0000313" key="3">
    <source>
        <dbReference type="Proteomes" id="UP000729402"/>
    </source>
</evidence>
<keyword evidence="3" id="KW-1185">Reference proteome</keyword>
<sequence length="66" mass="7059">MSALHLAMAAHLHLCISIEYGLITKSSFGGTAGSTSVNGLISVDTANVRPKIQSRSKLMEKFEQPN</sequence>
<dbReference type="Proteomes" id="UP000729402">
    <property type="component" value="Unassembled WGS sequence"/>
</dbReference>
<feature type="signal peptide" evidence="1">
    <location>
        <begin position="1"/>
        <end position="17"/>
    </location>
</feature>
<accession>A0A8J5RMI1</accession>
<protein>
    <submittedName>
        <fullName evidence="2">Uncharacterized protein</fullName>
    </submittedName>
</protein>
<comment type="caution">
    <text evidence="2">The sequence shown here is derived from an EMBL/GenBank/DDBJ whole genome shotgun (WGS) entry which is preliminary data.</text>
</comment>
<feature type="chain" id="PRO_5035226586" evidence="1">
    <location>
        <begin position="18"/>
        <end position="66"/>
    </location>
</feature>
<reference evidence="2" key="1">
    <citation type="journal article" date="2021" name="bioRxiv">
        <title>Whole Genome Assembly and Annotation of Northern Wild Rice, Zizania palustris L., Supports a Whole Genome Duplication in the Zizania Genus.</title>
        <authorList>
            <person name="Haas M."/>
            <person name="Kono T."/>
            <person name="Macchietto M."/>
            <person name="Millas R."/>
            <person name="McGilp L."/>
            <person name="Shao M."/>
            <person name="Duquette J."/>
            <person name="Hirsch C.N."/>
            <person name="Kimball J."/>
        </authorList>
    </citation>
    <scope>NUCLEOTIDE SEQUENCE</scope>
    <source>
        <tissue evidence="2">Fresh leaf tissue</tissue>
    </source>
</reference>
<organism evidence="2 3">
    <name type="scientific">Zizania palustris</name>
    <name type="common">Northern wild rice</name>
    <dbReference type="NCBI Taxonomy" id="103762"/>
    <lineage>
        <taxon>Eukaryota</taxon>
        <taxon>Viridiplantae</taxon>
        <taxon>Streptophyta</taxon>
        <taxon>Embryophyta</taxon>
        <taxon>Tracheophyta</taxon>
        <taxon>Spermatophyta</taxon>
        <taxon>Magnoliopsida</taxon>
        <taxon>Liliopsida</taxon>
        <taxon>Poales</taxon>
        <taxon>Poaceae</taxon>
        <taxon>BOP clade</taxon>
        <taxon>Oryzoideae</taxon>
        <taxon>Oryzeae</taxon>
        <taxon>Zizaniinae</taxon>
        <taxon>Zizania</taxon>
    </lineage>
</organism>
<name>A0A8J5RMI1_ZIZPA</name>
<dbReference type="AlphaFoldDB" id="A0A8J5RMI1"/>